<protein>
    <submittedName>
        <fullName evidence="1">Uncharacterized protein</fullName>
    </submittedName>
</protein>
<evidence type="ECO:0000313" key="2">
    <source>
        <dbReference type="Proteomes" id="UP000187209"/>
    </source>
</evidence>
<organism evidence="1 2">
    <name type="scientific">Stentor coeruleus</name>
    <dbReference type="NCBI Taxonomy" id="5963"/>
    <lineage>
        <taxon>Eukaryota</taxon>
        <taxon>Sar</taxon>
        <taxon>Alveolata</taxon>
        <taxon>Ciliophora</taxon>
        <taxon>Postciliodesmatophora</taxon>
        <taxon>Heterotrichea</taxon>
        <taxon>Heterotrichida</taxon>
        <taxon>Stentoridae</taxon>
        <taxon>Stentor</taxon>
    </lineage>
</organism>
<evidence type="ECO:0000313" key="1">
    <source>
        <dbReference type="EMBL" id="OMJ85573.1"/>
    </source>
</evidence>
<keyword evidence="2" id="KW-1185">Reference proteome</keyword>
<comment type="caution">
    <text evidence="1">The sequence shown here is derived from an EMBL/GenBank/DDBJ whole genome shotgun (WGS) entry which is preliminary data.</text>
</comment>
<dbReference type="Proteomes" id="UP000187209">
    <property type="component" value="Unassembled WGS sequence"/>
</dbReference>
<gene>
    <name evidence="1" type="ORF">SteCoe_13048</name>
</gene>
<proteinExistence type="predicted"/>
<dbReference type="AlphaFoldDB" id="A0A1R2C984"/>
<reference evidence="1 2" key="1">
    <citation type="submission" date="2016-11" db="EMBL/GenBank/DDBJ databases">
        <title>The macronuclear genome of Stentor coeruleus: a giant cell with tiny introns.</title>
        <authorList>
            <person name="Slabodnick M."/>
            <person name="Ruby J.G."/>
            <person name="Reiff S.B."/>
            <person name="Swart E.C."/>
            <person name="Gosai S."/>
            <person name="Prabakaran S."/>
            <person name="Witkowska E."/>
            <person name="Larue G.E."/>
            <person name="Fisher S."/>
            <person name="Freeman R.M."/>
            <person name="Gunawardena J."/>
            <person name="Chu W."/>
            <person name="Stover N.A."/>
            <person name="Gregory B.D."/>
            <person name="Nowacki M."/>
            <person name="Derisi J."/>
            <person name="Roy S.W."/>
            <person name="Marshall W.F."/>
            <person name="Sood P."/>
        </authorList>
    </citation>
    <scope>NUCLEOTIDE SEQUENCE [LARGE SCALE GENOMIC DNA]</scope>
    <source>
        <strain evidence="1">WM001</strain>
    </source>
</reference>
<name>A0A1R2C984_9CILI</name>
<dbReference type="EMBL" id="MPUH01000232">
    <property type="protein sequence ID" value="OMJ85573.1"/>
    <property type="molecule type" value="Genomic_DNA"/>
</dbReference>
<accession>A0A1R2C984</accession>
<sequence length="281" mass="32788">MSARSKSLVKDQDQDSLLILGIDASRIHKRLEDYNKLNSSNILSSRLELSSSKLDDQIKIQESFSISEIYKEIGVHKENMLESLEEISQENLEASDMLSIIEDNIGIRQKTISKLDESSIVGENCRVILKEPEKNVMELMKKQQKKYYKAFMIMQAHFVSTKESSERKIQNLINQISEVNELIRENQEFSYRLEASVSSRIECIKNELMEKFVQDAEKLIQKYKNRECEIRMQTKNRIISLSKNVDGCNDKVYNSFDESRAKNSEELLRKNCEMRLKIALR</sequence>